<reference evidence="2" key="1">
    <citation type="submission" date="2022-12" db="EMBL/GenBank/DDBJ databases">
        <title>Bacterial isolates from different developmental stages of Nematostella vectensis.</title>
        <authorList>
            <person name="Fraune S."/>
        </authorList>
    </citation>
    <scope>NUCLEOTIDE SEQUENCE</scope>
    <source>
        <strain evidence="2">G21619-S1</strain>
    </source>
</reference>
<proteinExistence type="predicted"/>
<sequence length="132" mass="14636">MTESRSVARFRAVLAELDPRISLAARLRAIFPQLEELAASGLPMAAILSDLSAAGLDVQPDTLTKTLYRWRKRKRGAMPVPAPANPAPPAPDRETPHKTQRIETPGDLRNIRNMHVDLEALRREGQALRKGK</sequence>
<dbReference type="EMBL" id="JAPWHE010000001">
    <property type="protein sequence ID" value="MCZ4328499.1"/>
    <property type="molecule type" value="Genomic_DNA"/>
</dbReference>
<keyword evidence="3" id="KW-1185">Reference proteome</keyword>
<feature type="compositionally biased region" description="Pro residues" evidence="1">
    <location>
        <begin position="80"/>
        <end position="90"/>
    </location>
</feature>
<feature type="region of interest" description="Disordered" evidence="1">
    <location>
        <begin position="74"/>
        <end position="109"/>
    </location>
</feature>
<dbReference type="Proteomes" id="UP001068379">
    <property type="component" value="Unassembled WGS sequence"/>
</dbReference>
<dbReference type="RefSeq" id="WP_269355818.1">
    <property type="nucleotide sequence ID" value="NZ_JAPWHE010000001.1"/>
</dbReference>
<evidence type="ECO:0008006" key="4">
    <source>
        <dbReference type="Google" id="ProtNLM"/>
    </source>
</evidence>
<name>A0ABT4M0A1_9BURK</name>
<evidence type="ECO:0000313" key="3">
    <source>
        <dbReference type="Proteomes" id="UP001068379"/>
    </source>
</evidence>
<evidence type="ECO:0000313" key="2">
    <source>
        <dbReference type="EMBL" id="MCZ4328499.1"/>
    </source>
</evidence>
<accession>A0ABT4M0A1</accession>
<evidence type="ECO:0000256" key="1">
    <source>
        <dbReference type="SAM" id="MobiDB-lite"/>
    </source>
</evidence>
<feature type="compositionally biased region" description="Basic and acidic residues" evidence="1">
    <location>
        <begin position="91"/>
        <end position="109"/>
    </location>
</feature>
<comment type="caution">
    <text evidence="2">The sequence shown here is derived from an EMBL/GenBank/DDBJ whole genome shotgun (WGS) entry which is preliminary data.</text>
</comment>
<organism evidence="2 3">
    <name type="scientific">Castellaniella denitrificans</name>
    <dbReference type="NCBI Taxonomy" id="56119"/>
    <lineage>
        <taxon>Bacteria</taxon>
        <taxon>Pseudomonadati</taxon>
        <taxon>Pseudomonadota</taxon>
        <taxon>Betaproteobacteria</taxon>
        <taxon>Burkholderiales</taxon>
        <taxon>Alcaligenaceae</taxon>
        <taxon>Castellaniella</taxon>
    </lineage>
</organism>
<protein>
    <recommendedName>
        <fullName evidence="4">Transposase</fullName>
    </recommendedName>
</protein>
<gene>
    <name evidence="2" type="ORF">O4H32_00840</name>
</gene>